<comment type="caution">
    <text evidence="1">The sequence shown here is derived from an EMBL/GenBank/DDBJ whole genome shotgun (WGS) entry which is preliminary data.</text>
</comment>
<reference evidence="1 2" key="1">
    <citation type="submission" date="2024-11" db="EMBL/GenBank/DDBJ databases">
        <authorList>
            <person name="Heng Y.C."/>
            <person name="Lim A.C.H."/>
            <person name="Lee J.K.Y."/>
            <person name="Kittelmann S."/>
        </authorList>
    </citation>
    <scope>NUCLEOTIDE SEQUENCE [LARGE SCALE GENOMIC DNA]</scope>
    <source>
        <strain evidence="1 2">WILCCON 0202</strain>
    </source>
</reference>
<organism evidence="1 2">
    <name type="scientific">Candidatus Clostridium radicumherbarum</name>
    <dbReference type="NCBI Taxonomy" id="3381662"/>
    <lineage>
        <taxon>Bacteria</taxon>
        <taxon>Bacillati</taxon>
        <taxon>Bacillota</taxon>
        <taxon>Clostridia</taxon>
        <taxon>Eubacteriales</taxon>
        <taxon>Clostridiaceae</taxon>
        <taxon>Clostridium</taxon>
    </lineage>
</organism>
<gene>
    <name evidence="1" type="ORF">ACJDUH_01730</name>
</gene>
<evidence type="ECO:0000313" key="2">
    <source>
        <dbReference type="Proteomes" id="UP001623661"/>
    </source>
</evidence>
<keyword evidence="2" id="KW-1185">Reference proteome</keyword>
<dbReference type="Proteomes" id="UP001623661">
    <property type="component" value="Unassembled WGS sequence"/>
</dbReference>
<protein>
    <submittedName>
        <fullName evidence="1">WD40/YVTN/BNR-like repeat-containing protein</fullName>
    </submittedName>
</protein>
<evidence type="ECO:0000313" key="1">
    <source>
        <dbReference type="EMBL" id="MFL0266805.1"/>
    </source>
</evidence>
<sequence>MEREWSIMYNDSQYSMYDILAFSDSDIFAVGVYSDENNNRSAGILHYDGVNWTPMSLSNLTLPDICLKGVWGLSPNDIFAIGNNDTVIHYDGVSWSNSNYFDEDLYDVTGIWGSSANNIYITSANRIEHFDGVNLEPVYTDYSSTSRFTNIWGTSDNDIFAINEIGFIYHFDGANWKTMNSNSIEDLYSISGTSHYDIFVSGNNGTILHYNGNEWSNMFSGTNLAITGIYCISPTNVYAVTSTSILYYDGNRWGFMSTPNNENQGIQSISASPSGMVYAVCNGVIMCYGNIFTFANLSIVNNDSQKSVGEGTITNNAAIPGNEYIPNSINNPVIENTSKDPSPSPEELILALKLKINKSISEGNNGRALGNYLLKKLDEAMTQINKNNKKAAKNQLNTFITQVKVFIINGNLSRKSGKFLIDAIIKINNTL</sequence>
<dbReference type="RefSeq" id="WP_406763426.1">
    <property type="nucleotide sequence ID" value="NZ_JBJHZY010000001.1"/>
</dbReference>
<name>A0ABW8TM84_9CLOT</name>
<proteinExistence type="predicted"/>
<accession>A0ABW8TM84</accession>
<dbReference type="EMBL" id="JBJHZY010000001">
    <property type="protein sequence ID" value="MFL0266805.1"/>
    <property type="molecule type" value="Genomic_DNA"/>
</dbReference>